<comment type="caution">
    <text evidence="2">The sequence shown here is derived from an EMBL/GenBank/DDBJ whole genome shotgun (WGS) entry which is preliminary data.</text>
</comment>
<dbReference type="EMBL" id="JXSX01000001">
    <property type="protein sequence ID" value="KIR66182.1"/>
    <property type="molecule type" value="Genomic_DNA"/>
</dbReference>
<keyword evidence="3" id="KW-1185">Reference proteome</keyword>
<organism evidence="2 3">
    <name type="scientific">Micromonospora haikouensis</name>
    <dbReference type="NCBI Taxonomy" id="686309"/>
    <lineage>
        <taxon>Bacteria</taxon>
        <taxon>Bacillati</taxon>
        <taxon>Actinomycetota</taxon>
        <taxon>Actinomycetes</taxon>
        <taxon>Micromonosporales</taxon>
        <taxon>Micromonosporaceae</taxon>
        <taxon>Micromonospora</taxon>
    </lineage>
</organism>
<gene>
    <name evidence="2" type="ORF">TK50_13385</name>
</gene>
<dbReference type="NCBIfam" id="TIGR03930">
    <property type="entry name" value="WXG100_ESAT6"/>
    <property type="match status" value="1"/>
</dbReference>
<sequence>MTMPVVQTNEPGMQQAAQEFASRAEEFTTHLRNVNDQMGMLQASWTGEASAQFNSAMDAWENAFQKVINELLTIMEAMGVNTQSYSAAEDEASSTAASFAQALPGF</sequence>
<dbReference type="InterPro" id="IPR010310">
    <property type="entry name" value="T7SS_ESAT-6-like"/>
</dbReference>
<dbReference type="OrthoDB" id="4554345at2"/>
<protein>
    <recommendedName>
        <fullName evidence="1">ESAT-6-like protein</fullName>
    </recommendedName>
</protein>
<comment type="similarity">
    <text evidence="1">Belongs to the WXG100 family.</text>
</comment>
<dbReference type="Proteomes" id="UP000032254">
    <property type="component" value="Unassembled WGS sequence"/>
</dbReference>
<dbReference type="GeneID" id="301305110"/>
<evidence type="ECO:0000313" key="3">
    <source>
        <dbReference type="Proteomes" id="UP000032254"/>
    </source>
</evidence>
<proteinExistence type="inferred from homology"/>
<name>A0A0D0V5Q1_9ACTN</name>
<dbReference type="InterPro" id="IPR036689">
    <property type="entry name" value="ESAT-6-like_sf"/>
</dbReference>
<evidence type="ECO:0000256" key="1">
    <source>
        <dbReference type="RuleBase" id="RU362001"/>
    </source>
</evidence>
<reference evidence="2 3" key="1">
    <citation type="submission" date="2015-01" db="EMBL/GenBank/DDBJ databases">
        <title>Sequencing and annotation of Micromonospora carbonacea strain JXNU-1 genome.</title>
        <authorList>
            <person name="Long Z."/>
            <person name="Huang Y."/>
            <person name="Jiang Y."/>
        </authorList>
    </citation>
    <scope>NUCLEOTIDE SEQUENCE [LARGE SCALE GENOMIC DNA]</scope>
    <source>
        <strain evidence="2 3">JXNU-1</strain>
    </source>
</reference>
<evidence type="ECO:0000313" key="2">
    <source>
        <dbReference type="EMBL" id="KIR66182.1"/>
    </source>
</evidence>
<dbReference type="PATRIC" id="fig|47853.6.peg.2829"/>
<dbReference type="RefSeq" id="WP_052503733.1">
    <property type="nucleotide sequence ID" value="NZ_JBEZEN010000049.1"/>
</dbReference>
<accession>A0A0D0V5Q1</accession>
<dbReference type="AlphaFoldDB" id="A0A0D0V5Q1"/>
<dbReference type="Gene3D" id="1.10.287.1060">
    <property type="entry name" value="ESAT-6-like"/>
    <property type="match status" value="1"/>
</dbReference>
<dbReference type="Pfam" id="PF06013">
    <property type="entry name" value="WXG100"/>
    <property type="match status" value="1"/>
</dbReference>
<dbReference type="SUPFAM" id="SSF140453">
    <property type="entry name" value="EsxAB dimer-like"/>
    <property type="match status" value="1"/>
</dbReference>